<dbReference type="Proteomes" id="UP001499994">
    <property type="component" value="Unassembled WGS sequence"/>
</dbReference>
<comment type="caution">
    <text evidence="1">The sequence shown here is derived from an EMBL/GenBank/DDBJ whole genome shotgun (WGS) entry which is preliminary data.</text>
</comment>
<dbReference type="EMBL" id="BAABDG010000010">
    <property type="protein sequence ID" value="GAA3911824.1"/>
    <property type="molecule type" value="Genomic_DNA"/>
</dbReference>
<protein>
    <submittedName>
        <fullName evidence="1">Uncharacterized protein</fullName>
    </submittedName>
</protein>
<dbReference type="RefSeq" id="WP_346082756.1">
    <property type="nucleotide sequence ID" value="NZ_BAABDG010000010.1"/>
</dbReference>
<sequence>MTQINITGNIQKAAITQLRSKEIVNSILAAIYTGPTQEDATTAATDFVNHLTLHDEDTVKAACGDNFDKIQAAFADQAQSIAAKLADAVIDADKAEVETQVQTYVNNLQYKHSIDNGQDTAAEPTEEVSQ</sequence>
<proteinExistence type="predicted"/>
<name>A0ABP7LZT7_9GAMM</name>
<accession>A0ABP7LZT7</accession>
<evidence type="ECO:0000313" key="2">
    <source>
        <dbReference type="Proteomes" id="UP001499994"/>
    </source>
</evidence>
<evidence type="ECO:0000313" key="1">
    <source>
        <dbReference type="EMBL" id="GAA3911824.1"/>
    </source>
</evidence>
<gene>
    <name evidence="1" type="ORF">GCM10022405_41280</name>
</gene>
<keyword evidence="2" id="KW-1185">Reference proteome</keyword>
<organism evidence="1 2">
    <name type="scientific">Gibbsiella dentisursi</name>
    <dbReference type="NCBI Taxonomy" id="796890"/>
    <lineage>
        <taxon>Bacteria</taxon>
        <taxon>Pseudomonadati</taxon>
        <taxon>Pseudomonadota</taxon>
        <taxon>Gammaproteobacteria</taxon>
        <taxon>Enterobacterales</taxon>
        <taxon>Yersiniaceae</taxon>
        <taxon>Gibbsiella</taxon>
    </lineage>
</organism>
<reference evidence="2" key="1">
    <citation type="journal article" date="2019" name="Int. J. Syst. Evol. Microbiol.">
        <title>The Global Catalogue of Microorganisms (GCM) 10K type strain sequencing project: providing services to taxonomists for standard genome sequencing and annotation.</title>
        <authorList>
            <consortium name="The Broad Institute Genomics Platform"/>
            <consortium name="The Broad Institute Genome Sequencing Center for Infectious Disease"/>
            <person name="Wu L."/>
            <person name="Ma J."/>
        </authorList>
    </citation>
    <scope>NUCLEOTIDE SEQUENCE [LARGE SCALE GENOMIC DNA]</scope>
    <source>
        <strain evidence="2">JCM 17201</strain>
    </source>
</reference>